<feature type="compositionally biased region" description="Basic and acidic residues" evidence="6">
    <location>
        <begin position="342"/>
        <end position="352"/>
    </location>
</feature>
<keyword evidence="4" id="KW-0862">Zinc</keyword>
<evidence type="ECO:0000313" key="8">
    <source>
        <dbReference type="EMBL" id="GJE87534.1"/>
    </source>
</evidence>
<protein>
    <submittedName>
        <fullName evidence="8">CwfJ C-terminus 1-domain-containing protein-like protein</fullName>
    </submittedName>
</protein>
<evidence type="ECO:0000259" key="7">
    <source>
        <dbReference type="PROSITE" id="PS50158"/>
    </source>
</evidence>
<keyword evidence="1" id="KW-0507">mRNA processing</keyword>
<evidence type="ECO:0000256" key="2">
    <source>
        <dbReference type="ARBA" id="ARBA00022723"/>
    </source>
</evidence>
<feature type="domain" description="CCHC-type" evidence="7">
    <location>
        <begin position="420"/>
        <end position="435"/>
    </location>
</feature>
<dbReference type="SUPFAM" id="SSF54197">
    <property type="entry name" value="HIT-like"/>
    <property type="match status" value="1"/>
</dbReference>
<dbReference type="InterPro" id="IPR001878">
    <property type="entry name" value="Znf_CCHC"/>
</dbReference>
<dbReference type="Gene3D" id="4.10.60.10">
    <property type="entry name" value="Zinc finger, CCHC-type"/>
    <property type="match status" value="2"/>
</dbReference>
<evidence type="ECO:0000256" key="3">
    <source>
        <dbReference type="ARBA" id="ARBA00022771"/>
    </source>
</evidence>
<feature type="region of interest" description="Disordered" evidence="6">
    <location>
        <begin position="297"/>
        <end position="358"/>
    </location>
</feature>
<evidence type="ECO:0000313" key="9">
    <source>
        <dbReference type="Proteomes" id="UP000703269"/>
    </source>
</evidence>
<dbReference type="InterPro" id="IPR006767">
    <property type="entry name" value="Cwf19-like_C_dom-2"/>
</dbReference>
<reference evidence="8 9" key="1">
    <citation type="submission" date="2021-08" db="EMBL/GenBank/DDBJ databases">
        <title>Draft Genome Sequence of Phanerochaete sordida strain YK-624.</title>
        <authorList>
            <person name="Mori T."/>
            <person name="Dohra H."/>
            <person name="Suzuki T."/>
            <person name="Kawagishi H."/>
            <person name="Hirai H."/>
        </authorList>
    </citation>
    <scope>NUCLEOTIDE SEQUENCE [LARGE SCALE GENOMIC DNA]</scope>
    <source>
        <strain evidence="8 9">YK-624</strain>
    </source>
</reference>
<dbReference type="Proteomes" id="UP000703269">
    <property type="component" value="Unassembled WGS sequence"/>
</dbReference>
<dbReference type="Pfam" id="PF04676">
    <property type="entry name" value="CwfJ_C_2"/>
    <property type="match status" value="1"/>
</dbReference>
<dbReference type="Pfam" id="PF13696">
    <property type="entry name" value="zf-CCHC_2"/>
    <property type="match status" value="3"/>
</dbReference>
<dbReference type="PANTHER" id="PTHR12072:SF4">
    <property type="entry name" value="CWF19-LIKE PROTEIN 1"/>
    <property type="match status" value="1"/>
</dbReference>
<dbReference type="SMART" id="SM00343">
    <property type="entry name" value="ZnF_C2HC"/>
    <property type="match status" value="3"/>
</dbReference>
<evidence type="ECO:0000256" key="4">
    <source>
        <dbReference type="ARBA" id="ARBA00022833"/>
    </source>
</evidence>
<dbReference type="GO" id="GO:0008270">
    <property type="term" value="F:zinc ion binding"/>
    <property type="evidence" value="ECO:0007669"/>
    <property type="project" value="UniProtKB-KW"/>
</dbReference>
<keyword evidence="9" id="KW-1185">Reference proteome</keyword>
<dbReference type="Gene3D" id="3.30.428.10">
    <property type="entry name" value="HIT-like"/>
    <property type="match status" value="1"/>
</dbReference>
<proteinExistence type="predicted"/>
<name>A0A9P3LAH6_9APHY</name>
<dbReference type="GO" id="GO:0061632">
    <property type="term" value="F:RNA lariat debranching enzyme activator activity"/>
    <property type="evidence" value="ECO:0007669"/>
    <property type="project" value="TreeGrafter"/>
</dbReference>
<dbReference type="OrthoDB" id="444325at2759"/>
<comment type="caution">
    <text evidence="8">The sequence shown here is derived from an EMBL/GenBank/DDBJ whole genome shotgun (WGS) entry which is preliminary data.</text>
</comment>
<dbReference type="GO" id="GO:0000398">
    <property type="term" value="P:mRNA splicing, via spliceosome"/>
    <property type="evidence" value="ECO:0007669"/>
    <property type="project" value="TreeGrafter"/>
</dbReference>
<dbReference type="InterPro" id="IPR006768">
    <property type="entry name" value="Cwf19-like_C_dom-1"/>
</dbReference>
<accession>A0A9P3LAH6</accession>
<evidence type="ECO:0000256" key="1">
    <source>
        <dbReference type="ARBA" id="ARBA00022664"/>
    </source>
</evidence>
<dbReference type="InterPro" id="IPR040194">
    <property type="entry name" value="Cwf19-like"/>
</dbReference>
<dbReference type="AlphaFoldDB" id="A0A9P3LAH6"/>
<keyword evidence="2" id="KW-0479">Metal-binding</keyword>
<dbReference type="GO" id="GO:0003676">
    <property type="term" value="F:nucleic acid binding"/>
    <property type="evidence" value="ECO:0007669"/>
    <property type="project" value="InterPro"/>
</dbReference>
<dbReference type="InterPro" id="IPR036265">
    <property type="entry name" value="HIT-like_sf"/>
</dbReference>
<dbReference type="Pfam" id="PF04677">
    <property type="entry name" value="CwfJ_C_1"/>
    <property type="match status" value="1"/>
</dbReference>
<dbReference type="PANTHER" id="PTHR12072">
    <property type="entry name" value="CWF19, CELL CYCLE CONTROL PROTEIN"/>
    <property type="match status" value="1"/>
</dbReference>
<dbReference type="CDD" id="cd07380">
    <property type="entry name" value="MPP_CWF19_N"/>
    <property type="match status" value="1"/>
</dbReference>
<evidence type="ECO:0000256" key="6">
    <source>
        <dbReference type="SAM" id="MobiDB-lite"/>
    </source>
</evidence>
<dbReference type="EMBL" id="BPQB01000006">
    <property type="protein sequence ID" value="GJE87534.1"/>
    <property type="molecule type" value="Genomic_DNA"/>
</dbReference>
<dbReference type="InterPro" id="IPR036875">
    <property type="entry name" value="Znf_CCHC_sf"/>
</dbReference>
<dbReference type="SUPFAM" id="SSF57756">
    <property type="entry name" value="Retrovirus zinc finger-like domains"/>
    <property type="match status" value="2"/>
</dbReference>
<dbReference type="GO" id="GO:0071014">
    <property type="term" value="C:post-mRNA release spliceosomal complex"/>
    <property type="evidence" value="ECO:0007669"/>
    <property type="project" value="TreeGrafter"/>
</dbReference>
<dbReference type="PROSITE" id="PS50158">
    <property type="entry name" value="ZF_CCHC"/>
    <property type="match status" value="1"/>
</dbReference>
<organism evidence="8 9">
    <name type="scientific">Phanerochaete sordida</name>
    <dbReference type="NCBI Taxonomy" id="48140"/>
    <lineage>
        <taxon>Eukaryota</taxon>
        <taxon>Fungi</taxon>
        <taxon>Dikarya</taxon>
        <taxon>Basidiomycota</taxon>
        <taxon>Agaricomycotina</taxon>
        <taxon>Agaricomycetes</taxon>
        <taxon>Polyporales</taxon>
        <taxon>Phanerochaetaceae</taxon>
        <taxon>Phanerochaete</taxon>
    </lineage>
</organism>
<dbReference type="InterPro" id="IPR025829">
    <property type="entry name" value="Zn_knuckle_CX2CX3GHX4C"/>
</dbReference>
<gene>
    <name evidence="8" type="ORF">PsYK624_036170</name>
</gene>
<sequence length="686" mass="74573">MSNATTPANAKVLTVGSAAGAIRELFTKIQAIDAKHGKFDLVLCTGDFFGPPKDEEGAYTDEDDVVQLLNGSLDAPMECFIMQGEHALPPPVIEKFAKTGGQLSKNVFLLHKSGVMTTAQGLRIACLGGIYDANLYSASESMHGFTSPYFTSLTVDKLLANTMTKSAPTASTKDSSYGSLAAIKASTVSSQYIDILLTNTFPTNVTAFSSAPLPAPSFPSPPGAEAVSEVVRRTKPRYHFVAGGGGSTDDVPLFWEREPIVWEDESGRVMRFVSLGSFGRTPDSGKKQRWFYAFSIAPQTPTSPAPPRPANATKNPFTERISHKRGLQGEDGDYRWGGQGNDNKRSRTDGGEPGKPPPGYKCKICEAPDHFITDCPDRAKPKEGYVCRVCQGTDHFVRDCPVKNAVGDTGGKKPREGYVCRACGSENHYIQDCPSSAARGRGGPREPPKPIAPDTCWFCLSNPNLAKHLIVSIGSECYVTLPKGQIIPTHNAADYRDAKVPDVPGGGHVLIVPITHYPTYATIPSDLSGPIVEETASYKRALHAMFAKHHAHPVSFEVGRLSAKGGHAHWQVIPVPRSIAPDAIIDAFKTEGERLRIDFEDFDADANLGTGDRGYFKVELPDGRTIVHWLKDGVPFPIQFGRQVLVTLLGMPERFDWKDCVQSDEEDKQDAQRFKEAFKAFDPTLA</sequence>
<evidence type="ECO:0000256" key="5">
    <source>
        <dbReference type="PROSITE-ProRule" id="PRU00047"/>
    </source>
</evidence>
<keyword evidence="3 5" id="KW-0863">Zinc-finger</keyword>